<comment type="caution">
    <text evidence="5">The sequence shown here is derived from an EMBL/GenBank/DDBJ whole genome shotgun (WGS) entry which is preliminary data.</text>
</comment>
<feature type="domain" description="COMM" evidence="4">
    <location>
        <begin position="140"/>
        <end position="207"/>
    </location>
</feature>
<accession>A0A2G8KWL5</accession>
<dbReference type="PANTHER" id="PTHR16231:SF5">
    <property type="entry name" value="COMM DOMAIN-CONTAINING PROTEIN 6"/>
    <property type="match status" value="1"/>
</dbReference>
<dbReference type="EMBL" id="MRZV01000335">
    <property type="protein sequence ID" value="PIK52300.1"/>
    <property type="molecule type" value="Genomic_DNA"/>
</dbReference>
<dbReference type="Pfam" id="PF21672">
    <property type="entry name" value="COMM_HN"/>
    <property type="match status" value="1"/>
</dbReference>
<protein>
    <recommendedName>
        <fullName evidence="1">COMM domain-containing protein 6</fullName>
    </recommendedName>
</protein>
<dbReference type="PROSITE" id="PS51269">
    <property type="entry name" value="COMM"/>
    <property type="match status" value="1"/>
</dbReference>
<reference evidence="5 6" key="1">
    <citation type="journal article" date="2017" name="PLoS Biol.">
        <title>The sea cucumber genome provides insights into morphological evolution and visceral regeneration.</title>
        <authorList>
            <person name="Zhang X."/>
            <person name="Sun L."/>
            <person name="Yuan J."/>
            <person name="Sun Y."/>
            <person name="Gao Y."/>
            <person name="Zhang L."/>
            <person name="Li S."/>
            <person name="Dai H."/>
            <person name="Hamel J.F."/>
            <person name="Liu C."/>
            <person name="Yu Y."/>
            <person name="Liu S."/>
            <person name="Lin W."/>
            <person name="Guo K."/>
            <person name="Jin S."/>
            <person name="Xu P."/>
            <person name="Storey K.B."/>
            <person name="Huan P."/>
            <person name="Zhang T."/>
            <person name="Zhou Y."/>
            <person name="Zhang J."/>
            <person name="Lin C."/>
            <person name="Li X."/>
            <person name="Xing L."/>
            <person name="Huo D."/>
            <person name="Sun M."/>
            <person name="Wang L."/>
            <person name="Mercier A."/>
            <person name="Li F."/>
            <person name="Yang H."/>
            <person name="Xiang J."/>
        </authorList>
    </citation>
    <scope>NUCLEOTIDE SEQUENCE [LARGE SCALE GENOMIC DNA]</scope>
    <source>
        <strain evidence="5">Shaxun</strain>
        <tissue evidence="5">Muscle</tissue>
    </source>
</reference>
<evidence type="ECO:0000313" key="6">
    <source>
        <dbReference type="Proteomes" id="UP000230750"/>
    </source>
</evidence>
<evidence type="ECO:0000256" key="2">
    <source>
        <dbReference type="ARBA" id="ARBA00093393"/>
    </source>
</evidence>
<keyword evidence="6" id="KW-1185">Reference proteome</keyword>
<dbReference type="PANTHER" id="PTHR16231">
    <property type="entry name" value="COMM DOMAIN-CONTAINING PROTEIN 4-8 FAMILY MEMBER"/>
    <property type="match status" value="1"/>
</dbReference>
<evidence type="ECO:0000313" key="5">
    <source>
        <dbReference type="EMBL" id="PIK52300.1"/>
    </source>
</evidence>
<dbReference type="Pfam" id="PF07258">
    <property type="entry name" value="COMM_domain"/>
    <property type="match status" value="1"/>
</dbReference>
<dbReference type="InterPro" id="IPR047155">
    <property type="entry name" value="COMMD4/6/7/8"/>
</dbReference>
<organism evidence="5 6">
    <name type="scientific">Stichopus japonicus</name>
    <name type="common">Sea cucumber</name>
    <dbReference type="NCBI Taxonomy" id="307972"/>
    <lineage>
        <taxon>Eukaryota</taxon>
        <taxon>Metazoa</taxon>
        <taxon>Echinodermata</taxon>
        <taxon>Eleutherozoa</taxon>
        <taxon>Echinozoa</taxon>
        <taxon>Holothuroidea</taxon>
        <taxon>Aspidochirotacea</taxon>
        <taxon>Aspidochirotida</taxon>
        <taxon>Stichopodidae</taxon>
        <taxon>Apostichopus</taxon>
    </lineage>
</organism>
<dbReference type="OrthoDB" id="10251827at2759"/>
<comment type="function">
    <text evidence="2">Scaffold protein in the commander complex that is essential for endosomal recycling of transmembrane cargos; the commander complex is composed of the CCC subcomplex and the retriever subcomplex. May modulate activity of cullin-RING E3 ubiquitin ligase (CRL) complexes. Down-regulates activation of NF-kappa-B. Inhibits TNF-induced NFKB1 activation.</text>
</comment>
<proteinExistence type="inferred from homology"/>
<evidence type="ECO:0000259" key="4">
    <source>
        <dbReference type="PROSITE" id="PS51269"/>
    </source>
</evidence>
<evidence type="ECO:0000256" key="3">
    <source>
        <dbReference type="ARBA" id="ARBA00093468"/>
    </source>
</evidence>
<evidence type="ECO:0000256" key="1">
    <source>
        <dbReference type="ARBA" id="ARBA00039908"/>
    </source>
</evidence>
<dbReference type="AlphaFoldDB" id="A0A2G8KWL5"/>
<dbReference type="InterPro" id="IPR017920">
    <property type="entry name" value="COMM"/>
</dbReference>
<dbReference type="STRING" id="307972.A0A2G8KWL5"/>
<gene>
    <name evidence="5" type="ORF">BSL78_10792</name>
</gene>
<name>A0A2G8KWL5_STIJA</name>
<comment type="similarity">
    <text evidence="3">Belongs to the COMM domain-containing protein 6 family.</text>
</comment>
<sequence>MGINPTSRVPLLTFPAGWHSCIDHLNHYPDTLVAEVCHEVIAFLQYSKGKIDAEHFAQKLQSSGVESSSASVCGTINALSFLFRSAAQHGLSEDELKTQLQSAGSCSEITLSAITKVWTDQRSPLIAALVNNQKALDIGKLVDFKWKLGLAMSSSSSRSLNSPFVAVSLKVASTSGEVISYSFEMTVPEFKSFSSHIKDIVSVMDTV</sequence>
<dbReference type="Proteomes" id="UP000230750">
    <property type="component" value="Unassembled WGS sequence"/>
</dbReference>